<evidence type="ECO:0000313" key="3">
    <source>
        <dbReference type="Proteomes" id="UP000183561"/>
    </source>
</evidence>
<dbReference type="EMBL" id="FNSV01000005">
    <property type="protein sequence ID" value="SEC95842.1"/>
    <property type="molecule type" value="Genomic_DNA"/>
</dbReference>
<reference evidence="3" key="1">
    <citation type="submission" date="2016-10" db="EMBL/GenBank/DDBJ databases">
        <authorList>
            <person name="Varghese N."/>
            <person name="Submissions S."/>
        </authorList>
    </citation>
    <scope>NUCLEOTIDE SEQUENCE [LARGE SCALE GENOMIC DNA]</scope>
    <source>
        <strain evidence="3">DSM 44498</strain>
    </source>
</reference>
<proteinExistence type="predicted"/>
<dbReference type="AlphaFoldDB" id="A0A1H4WR47"/>
<feature type="transmembrane region" description="Helical" evidence="1">
    <location>
        <begin position="64"/>
        <end position="85"/>
    </location>
</feature>
<organism evidence="2 3">
    <name type="scientific">Rhodococcus koreensis</name>
    <dbReference type="NCBI Taxonomy" id="99653"/>
    <lineage>
        <taxon>Bacteria</taxon>
        <taxon>Bacillati</taxon>
        <taxon>Actinomycetota</taxon>
        <taxon>Actinomycetes</taxon>
        <taxon>Mycobacteriales</taxon>
        <taxon>Nocardiaceae</taxon>
        <taxon>Rhodococcus</taxon>
    </lineage>
</organism>
<keyword evidence="1" id="KW-1133">Transmembrane helix</keyword>
<keyword evidence="3" id="KW-1185">Reference proteome</keyword>
<evidence type="ECO:0000256" key="1">
    <source>
        <dbReference type="SAM" id="Phobius"/>
    </source>
</evidence>
<accession>A0A1H4WR47</accession>
<keyword evidence="1" id="KW-0472">Membrane</keyword>
<protein>
    <submittedName>
        <fullName evidence="2">Uncharacterized protein</fullName>
    </submittedName>
</protein>
<evidence type="ECO:0000313" key="2">
    <source>
        <dbReference type="EMBL" id="SEC95842.1"/>
    </source>
</evidence>
<gene>
    <name evidence="2" type="ORF">SAMN04490239_6148</name>
</gene>
<feature type="transmembrane region" description="Helical" evidence="1">
    <location>
        <begin position="33"/>
        <end position="52"/>
    </location>
</feature>
<dbReference type="OrthoDB" id="4467837at2"/>
<dbReference type="RefSeq" id="WP_072944380.1">
    <property type="nucleotide sequence ID" value="NZ_FNSV01000005.1"/>
</dbReference>
<name>A0A1H4WR47_9NOCA</name>
<dbReference type="Proteomes" id="UP000183561">
    <property type="component" value="Unassembled WGS sequence"/>
</dbReference>
<feature type="transmembrane region" description="Helical" evidence="1">
    <location>
        <begin position="6"/>
        <end position="26"/>
    </location>
</feature>
<sequence>MNALLYPGIVLLIVSNVLIPPSLLRVHTGTSHLLSWNVTLSVTGAATMLVSALTSTDASMGQRWATALAGLLCGGVLAVTIAVLLRPRST</sequence>
<keyword evidence="1" id="KW-0812">Transmembrane</keyword>